<evidence type="ECO:0000313" key="2">
    <source>
        <dbReference type="Proteomes" id="UP001500711"/>
    </source>
</evidence>
<dbReference type="RefSeq" id="WP_325049604.1">
    <property type="nucleotide sequence ID" value="NZ_BAABBE010000010.1"/>
</dbReference>
<organism evidence="1 2">
    <name type="scientific">Lentzea roselyniae</name>
    <dbReference type="NCBI Taxonomy" id="531940"/>
    <lineage>
        <taxon>Bacteria</taxon>
        <taxon>Bacillati</taxon>
        <taxon>Actinomycetota</taxon>
        <taxon>Actinomycetes</taxon>
        <taxon>Pseudonocardiales</taxon>
        <taxon>Pseudonocardiaceae</taxon>
        <taxon>Lentzea</taxon>
    </lineage>
</organism>
<protein>
    <submittedName>
        <fullName evidence="1">Uncharacterized protein</fullName>
    </submittedName>
</protein>
<reference evidence="2" key="1">
    <citation type="journal article" date="2019" name="Int. J. Syst. Evol. Microbiol.">
        <title>The Global Catalogue of Microorganisms (GCM) 10K type strain sequencing project: providing services to taxonomists for standard genome sequencing and annotation.</title>
        <authorList>
            <consortium name="The Broad Institute Genomics Platform"/>
            <consortium name="The Broad Institute Genome Sequencing Center for Infectious Disease"/>
            <person name="Wu L."/>
            <person name="Ma J."/>
        </authorList>
    </citation>
    <scope>NUCLEOTIDE SEQUENCE [LARGE SCALE GENOMIC DNA]</scope>
    <source>
        <strain evidence="2">JCM 17494</strain>
    </source>
</reference>
<name>A0ABP7B6R1_9PSEU</name>
<dbReference type="Proteomes" id="UP001500711">
    <property type="component" value="Unassembled WGS sequence"/>
</dbReference>
<gene>
    <name evidence="1" type="ORF">GCM10022267_40600</name>
</gene>
<dbReference type="EMBL" id="BAABBE010000010">
    <property type="protein sequence ID" value="GAA3650055.1"/>
    <property type="molecule type" value="Genomic_DNA"/>
</dbReference>
<proteinExistence type="predicted"/>
<evidence type="ECO:0000313" key="1">
    <source>
        <dbReference type="EMBL" id="GAA3650055.1"/>
    </source>
</evidence>
<sequence>MFEPAGICPAGGNGPGRRLAVASHDGAGPAELLGAAVTVLASAGCGAGASRGTISLGAGPAVHAPSSRTAASVSDVLERLTGTP</sequence>
<accession>A0ABP7B6R1</accession>
<comment type="caution">
    <text evidence="1">The sequence shown here is derived from an EMBL/GenBank/DDBJ whole genome shotgun (WGS) entry which is preliminary data.</text>
</comment>
<keyword evidence="2" id="KW-1185">Reference proteome</keyword>